<evidence type="ECO:0000259" key="12">
    <source>
        <dbReference type="Pfam" id="PF18137"/>
    </source>
</evidence>
<feature type="domain" description="Origin recognition complex subunit 3 winged helix C-terminal" evidence="12">
    <location>
        <begin position="628"/>
        <end position="727"/>
    </location>
</feature>
<evidence type="ECO:0000256" key="9">
    <source>
        <dbReference type="ARBA" id="ARBA00045241"/>
    </source>
</evidence>
<keyword evidence="5" id="KW-0235">DNA replication</keyword>
<evidence type="ECO:0000256" key="8">
    <source>
        <dbReference type="ARBA" id="ARBA00026084"/>
    </source>
</evidence>
<dbReference type="GO" id="GO:0005656">
    <property type="term" value="C:nuclear pre-replicative complex"/>
    <property type="evidence" value="ECO:0007669"/>
    <property type="project" value="TreeGrafter"/>
</dbReference>
<accession>A0A9W4SEJ7</accession>
<keyword evidence="15" id="KW-1185">Reference proteome</keyword>
<dbReference type="AlphaFoldDB" id="A0A9W4SEJ7"/>
<comment type="subcellular location">
    <subcellularLocation>
        <location evidence="1">Nucleus</location>
    </subcellularLocation>
</comment>
<reference evidence="14" key="1">
    <citation type="submission" date="2022-08" db="EMBL/GenBank/DDBJ databases">
        <authorList>
            <person name="Kallberg Y."/>
            <person name="Tangrot J."/>
            <person name="Rosling A."/>
        </authorList>
    </citation>
    <scope>NUCLEOTIDE SEQUENCE</scope>
    <source>
        <strain evidence="14">Wild A</strain>
    </source>
</reference>
<dbReference type="InterPro" id="IPR040855">
    <property type="entry name" value="ORC_WH_C"/>
</dbReference>
<evidence type="ECO:0000259" key="11">
    <source>
        <dbReference type="Pfam" id="PF07034"/>
    </source>
</evidence>
<keyword evidence="6" id="KW-0238">DNA-binding</keyword>
<gene>
    <name evidence="14" type="ORF">FWILDA_LOCUS2087</name>
</gene>
<feature type="region of interest" description="Disordered" evidence="10">
    <location>
        <begin position="546"/>
        <end position="570"/>
    </location>
</feature>
<name>A0A9W4SEJ7_9GLOM</name>
<feature type="domain" description="Origin recognition complex subunit 3 N-terminal" evidence="11">
    <location>
        <begin position="194"/>
        <end position="374"/>
    </location>
</feature>
<evidence type="ECO:0000259" key="13">
    <source>
        <dbReference type="Pfam" id="PF19675"/>
    </source>
</evidence>
<evidence type="ECO:0000256" key="2">
    <source>
        <dbReference type="ARBA" id="ARBA00010977"/>
    </source>
</evidence>
<feature type="domain" description="Origin recognition complex subunit 3 insertion" evidence="13">
    <location>
        <begin position="389"/>
        <end position="615"/>
    </location>
</feature>
<proteinExistence type="inferred from homology"/>
<dbReference type="InterPro" id="IPR020795">
    <property type="entry name" value="ORC3"/>
</dbReference>
<keyword evidence="4" id="KW-0597">Phosphoprotein</keyword>
<dbReference type="InterPro" id="IPR045663">
    <property type="entry name" value="ORC3_ins"/>
</dbReference>
<dbReference type="Pfam" id="PF07034">
    <property type="entry name" value="ORC3_N"/>
    <property type="match status" value="1"/>
</dbReference>
<dbReference type="OrthoDB" id="10265211at2759"/>
<evidence type="ECO:0000256" key="1">
    <source>
        <dbReference type="ARBA" id="ARBA00004123"/>
    </source>
</evidence>
<comment type="caution">
    <text evidence="14">The sequence shown here is derived from an EMBL/GenBank/DDBJ whole genome shotgun (WGS) entry which is preliminary data.</text>
</comment>
<evidence type="ECO:0000256" key="10">
    <source>
        <dbReference type="SAM" id="MobiDB-lite"/>
    </source>
</evidence>
<evidence type="ECO:0000256" key="4">
    <source>
        <dbReference type="ARBA" id="ARBA00022553"/>
    </source>
</evidence>
<comment type="similarity">
    <text evidence="2">Belongs to the ORC3 family.</text>
</comment>
<evidence type="ECO:0000313" key="15">
    <source>
        <dbReference type="Proteomes" id="UP001153678"/>
    </source>
</evidence>
<dbReference type="GO" id="GO:0005664">
    <property type="term" value="C:nuclear origin of replication recognition complex"/>
    <property type="evidence" value="ECO:0007669"/>
    <property type="project" value="InterPro"/>
</dbReference>
<dbReference type="Pfam" id="PF19675">
    <property type="entry name" value="ORC3_ins"/>
    <property type="match status" value="1"/>
</dbReference>
<evidence type="ECO:0000256" key="3">
    <source>
        <dbReference type="ARBA" id="ARBA00019085"/>
    </source>
</evidence>
<dbReference type="Proteomes" id="UP001153678">
    <property type="component" value="Unassembled WGS sequence"/>
</dbReference>
<dbReference type="InterPro" id="IPR045667">
    <property type="entry name" value="ORC3_N"/>
</dbReference>
<comment type="subunit">
    <text evidence="8">Component of ORC, a complex composed of at least 6 subunits: ORC1, ORC2, ORC3, ORC4, ORC5 and ORC6. ORC is regulated in a cell-cycle dependent manner. It is sequentially assembled at the exit from anaphase of mitosis and disassembled as cells enter S phase.</text>
</comment>
<organism evidence="14 15">
    <name type="scientific">Funneliformis geosporum</name>
    <dbReference type="NCBI Taxonomy" id="1117311"/>
    <lineage>
        <taxon>Eukaryota</taxon>
        <taxon>Fungi</taxon>
        <taxon>Fungi incertae sedis</taxon>
        <taxon>Mucoromycota</taxon>
        <taxon>Glomeromycotina</taxon>
        <taxon>Glomeromycetes</taxon>
        <taxon>Glomerales</taxon>
        <taxon>Glomeraceae</taxon>
        <taxon>Funneliformis</taxon>
    </lineage>
</organism>
<evidence type="ECO:0000313" key="14">
    <source>
        <dbReference type="EMBL" id="CAI2165466.1"/>
    </source>
</evidence>
<evidence type="ECO:0000256" key="5">
    <source>
        <dbReference type="ARBA" id="ARBA00022705"/>
    </source>
</evidence>
<evidence type="ECO:0000256" key="7">
    <source>
        <dbReference type="ARBA" id="ARBA00023242"/>
    </source>
</evidence>
<evidence type="ECO:0000256" key="6">
    <source>
        <dbReference type="ARBA" id="ARBA00023125"/>
    </source>
</evidence>
<comment type="function">
    <text evidence="9">Component of the origin recognition complex (ORC) that binds origins of replication. DNA-binding is ATP-dependent. The specific DNA sequences that define origins of replication have not been identified yet. ORC is required to assemble the pre-replication complex necessary to initiate DNA replication. Binds histone H3 and H4 trimethylation marks H3K9me3, H3K27me3 and H4K20me3.</text>
</comment>
<protein>
    <recommendedName>
        <fullName evidence="3">Origin recognition complex subunit 3</fullName>
    </recommendedName>
</protein>
<dbReference type="GO" id="GO:0006270">
    <property type="term" value="P:DNA replication initiation"/>
    <property type="evidence" value="ECO:0007669"/>
    <property type="project" value="TreeGrafter"/>
</dbReference>
<dbReference type="PANTHER" id="PTHR12748">
    <property type="entry name" value="ORIGIN RECOGNITION COMPLEX SUBUNIT 3"/>
    <property type="match status" value="1"/>
</dbReference>
<dbReference type="GO" id="GO:0031261">
    <property type="term" value="C:DNA replication preinitiation complex"/>
    <property type="evidence" value="ECO:0007669"/>
    <property type="project" value="TreeGrafter"/>
</dbReference>
<dbReference type="EMBL" id="CAMKVN010000226">
    <property type="protein sequence ID" value="CAI2165466.1"/>
    <property type="molecule type" value="Genomic_DNA"/>
</dbReference>
<dbReference type="Pfam" id="PF18137">
    <property type="entry name" value="WHD_ORC"/>
    <property type="match status" value="1"/>
</dbReference>
<dbReference type="PANTHER" id="PTHR12748:SF0">
    <property type="entry name" value="ORIGIN RECOGNITION COMPLEX SUBUNIT 3"/>
    <property type="match status" value="1"/>
</dbReference>
<sequence>MSCNFIESVLKAIETSGRNPQLKSRLNNEKDLIKSGKLSNSFAGCFTEILFDGKESSKAVEIRYDDCYRNIKDVDCKIDVLEITNIWVTDGFGYDPSRENIFESFSRSLSEKQRTCVALIDSTTVLNLEDLVIHTIRYFRYKDGSSFSGYNCFFEENNKTTYSSDDDEETIKDDEELIEDFIDKGQSNYDDESDDDMNLEEESSEIDELTSLSVKDVVDIESLTKWYEDNAKIHGLRSLPKLIIIIYNFDLLDPVIAEKYIQILNELKSQIPIVLLLGISSGYRGIDAIHEGYSYSVERLLRFKEFHLSDNVQNFDELITRFFISNHFGVKVGIKPYNFLNDMYGRLKVSLRYFESSIKHVINYYFYSNPLSILTTIDPEKVSSRVDILNKYHMEMIRMQPSFRSQPKVARSLLEDDNSVKSILPIILRDMKNYHQNFAVAFEIFHNLQQCVCDNPRLIKAKYELYSYSLTRPGLGEHEHVRYLLYEFKKLKSPDLKQFLEKFRNILEQNLENAECANLEIPKIREFFEKLEQIEDLLQPSLKIPPKKKKREKRTPALMPRKLDSIPSSTTTSQEITDNFTKLISEIFEYLLVFFKENLCHYSTKTLYEIFYWEESYSLEGLFLPRIRQSIATALGRPKQYLNCKCCPDESDDDDEEIDPAGKISYTQDDRCILYKLLVGFGKFIHINDWLESFESIIKKENRNITDDETKARFCRAFESLKIVGAIADAKGKRVNKSFELNV</sequence>
<keyword evidence="7" id="KW-0539">Nucleus</keyword>
<dbReference type="GO" id="GO:0003688">
    <property type="term" value="F:DNA replication origin binding"/>
    <property type="evidence" value="ECO:0007669"/>
    <property type="project" value="TreeGrafter"/>
</dbReference>